<comment type="similarity">
    <text evidence="1 8">Belongs to the thymidylate kinase family.</text>
</comment>
<dbReference type="SUPFAM" id="SSF52540">
    <property type="entry name" value="P-loop containing nucleoside triphosphate hydrolases"/>
    <property type="match status" value="1"/>
</dbReference>
<sequence length="337" mass="38306">MKKLGFFVSFEGIDGCGKTSQSRMLAQSLRSCGHDVIETREPFLDLTRQKLRHRLSPGEELSLFLEDRRTHIDTVILPAISAGKIVLCDRFVDSTMAYQGFGNRIGSDSIANLPEQRLLLPDITIFLDVPLNICQERISRRGKKDRFDLSPLSFHERVIEGYLFCLNRNPERIRSIPGDRDPSLVQEDILRLVLPLAARPSGHFPPSKNEPSYPLGKEASMNDESARSFYQMMDQNFGSPNMFGKHKTLSNGNVRFEIQQKEWCGLKSFVFYGEIDPRKSRFLGAEISWQDKDGVCYKINSRSLPEISRRLSLLRMDSTLQETSLPASTSNKKNVGI</sequence>
<protein>
    <recommendedName>
        <fullName evidence="8">Thymidylate kinase</fullName>
        <ecNumber evidence="8">2.7.4.9</ecNumber>
    </recommendedName>
    <alternativeName>
        <fullName evidence="8">dTMP kinase</fullName>
    </alternativeName>
</protein>
<evidence type="ECO:0000259" key="9">
    <source>
        <dbReference type="Pfam" id="PF02223"/>
    </source>
</evidence>
<dbReference type="OrthoDB" id="9774907at2"/>
<dbReference type="AlphaFoldDB" id="A0A094WBG5"/>
<keyword evidence="5 8" id="KW-0418">Kinase</keyword>
<evidence type="ECO:0000256" key="1">
    <source>
        <dbReference type="ARBA" id="ARBA00009776"/>
    </source>
</evidence>
<dbReference type="EMBL" id="JPGK01000005">
    <property type="protein sequence ID" value="KGA93850.1"/>
    <property type="molecule type" value="Genomic_DNA"/>
</dbReference>
<dbReference type="InterPro" id="IPR039430">
    <property type="entry name" value="Thymidylate_kin-like_dom"/>
</dbReference>
<dbReference type="PANTHER" id="PTHR10344:SF4">
    <property type="entry name" value="UMP-CMP KINASE 2, MITOCHONDRIAL"/>
    <property type="match status" value="1"/>
</dbReference>
<keyword evidence="6 8" id="KW-0067">ATP-binding</keyword>
<dbReference type="GO" id="GO:0005829">
    <property type="term" value="C:cytosol"/>
    <property type="evidence" value="ECO:0007669"/>
    <property type="project" value="TreeGrafter"/>
</dbReference>
<comment type="caution">
    <text evidence="10">The sequence shown here is derived from an EMBL/GenBank/DDBJ whole genome shotgun (WGS) entry which is preliminary data.</text>
</comment>
<dbReference type="InterPro" id="IPR018095">
    <property type="entry name" value="Thymidylate_kin_CS"/>
</dbReference>
<proteinExistence type="inferred from homology"/>
<gene>
    <name evidence="8" type="primary">tmk</name>
    <name evidence="10" type="ORF">LptCag_1560</name>
</gene>
<dbReference type="RefSeq" id="WP_052157864.1">
    <property type="nucleotide sequence ID" value="NZ_JPGK01000005.1"/>
</dbReference>
<feature type="domain" description="Thymidylate kinase-like" evidence="9">
    <location>
        <begin position="10"/>
        <end position="189"/>
    </location>
</feature>
<dbReference type="GO" id="GO:0006235">
    <property type="term" value="P:dTTP biosynthetic process"/>
    <property type="evidence" value="ECO:0007669"/>
    <property type="project" value="UniProtKB-UniRule"/>
</dbReference>
<dbReference type="InterPro" id="IPR018094">
    <property type="entry name" value="Thymidylate_kinase"/>
</dbReference>
<evidence type="ECO:0000256" key="3">
    <source>
        <dbReference type="ARBA" id="ARBA00022727"/>
    </source>
</evidence>
<comment type="function">
    <text evidence="8">Phosphorylation of dTMP to form dTDP in both de novo and salvage pathways of dTTP synthesis.</text>
</comment>
<dbReference type="CDD" id="cd01672">
    <property type="entry name" value="TMPK"/>
    <property type="match status" value="1"/>
</dbReference>
<evidence type="ECO:0000256" key="7">
    <source>
        <dbReference type="ARBA" id="ARBA00048743"/>
    </source>
</evidence>
<dbReference type="Gene3D" id="3.40.50.300">
    <property type="entry name" value="P-loop containing nucleotide triphosphate hydrolases"/>
    <property type="match status" value="1"/>
</dbReference>
<keyword evidence="2 8" id="KW-0808">Transferase</keyword>
<comment type="catalytic activity">
    <reaction evidence="7 8">
        <text>dTMP + ATP = dTDP + ADP</text>
        <dbReference type="Rhea" id="RHEA:13517"/>
        <dbReference type="ChEBI" id="CHEBI:30616"/>
        <dbReference type="ChEBI" id="CHEBI:58369"/>
        <dbReference type="ChEBI" id="CHEBI:63528"/>
        <dbReference type="ChEBI" id="CHEBI:456216"/>
        <dbReference type="EC" id="2.7.4.9"/>
    </reaction>
</comment>
<dbReference type="GO" id="GO:0006233">
    <property type="term" value="P:dTDP biosynthetic process"/>
    <property type="evidence" value="ECO:0007669"/>
    <property type="project" value="InterPro"/>
</dbReference>
<dbReference type="InterPro" id="IPR027417">
    <property type="entry name" value="P-loop_NTPase"/>
</dbReference>
<dbReference type="EC" id="2.7.4.9" evidence="8"/>
<dbReference type="GO" id="GO:0006227">
    <property type="term" value="P:dUDP biosynthetic process"/>
    <property type="evidence" value="ECO:0007669"/>
    <property type="project" value="TreeGrafter"/>
</dbReference>
<evidence type="ECO:0000256" key="2">
    <source>
        <dbReference type="ARBA" id="ARBA00022679"/>
    </source>
</evidence>
<reference evidence="10 11" key="1">
    <citation type="submission" date="2014-06" db="EMBL/GenBank/DDBJ databases">
        <title>Draft genome sequence of iron oxidizing acidophile Leptospirillum ferriphilum DSM14647.</title>
        <authorList>
            <person name="Cardenas J.P."/>
            <person name="Lazcano M."/>
            <person name="Ossandon F.J."/>
            <person name="Corbett M."/>
            <person name="Holmes D.S."/>
            <person name="Watkin E."/>
        </authorList>
    </citation>
    <scope>NUCLEOTIDE SEQUENCE [LARGE SCALE GENOMIC DNA]</scope>
    <source>
        <strain evidence="10 11">DSM 14647</strain>
    </source>
</reference>
<evidence type="ECO:0000313" key="11">
    <source>
        <dbReference type="Proteomes" id="UP000029452"/>
    </source>
</evidence>
<name>A0A094WBG5_9BACT</name>
<keyword evidence="4 8" id="KW-0547">Nucleotide-binding</keyword>
<keyword evidence="3 8" id="KW-0545">Nucleotide biosynthesis</keyword>
<dbReference type="Pfam" id="PF02223">
    <property type="entry name" value="Thymidylate_kin"/>
    <property type="match status" value="1"/>
</dbReference>
<dbReference type="HAMAP" id="MF_00165">
    <property type="entry name" value="Thymidylate_kinase"/>
    <property type="match status" value="1"/>
</dbReference>
<dbReference type="Proteomes" id="UP000029452">
    <property type="component" value="Unassembled WGS sequence"/>
</dbReference>
<dbReference type="PROSITE" id="PS01331">
    <property type="entry name" value="THYMIDYLATE_KINASE"/>
    <property type="match status" value="1"/>
</dbReference>
<dbReference type="PANTHER" id="PTHR10344">
    <property type="entry name" value="THYMIDYLATE KINASE"/>
    <property type="match status" value="1"/>
</dbReference>
<evidence type="ECO:0000256" key="4">
    <source>
        <dbReference type="ARBA" id="ARBA00022741"/>
    </source>
</evidence>
<dbReference type="NCBIfam" id="TIGR00041">
    <property type="entry name" value="DTMP_kinase"/>
    <property type="match status" value="1"/>
</dbReference>
<dbReference type="GO" id="GO:0004798">
    <property type="term" value="F:dTMP kinase activity"/>
    <property type="evidence" value="ECO:0007669"/>
    <property type="project" value="UniProtKB-UniRule"/>
</dbReference>
<evidence type="ECO:0000313" key="10">
    <source>
        <dbReference type="EMBL" id="KGA93850.1"/>
    </source>
</evidence>
<dbReference type="GO" id="GO:0005524">
    <property type="term" value="F:ATP binding"/>
    <property type="evidence" value="ECO:0007669"/>
    <property type="project" value="UniProtKB-UniRule"/>
</dbReference>
<accession>A0A094WBG5</accession>
<evidence type="ECO:0000256" key="8">
    <source>
        <dbReference type="HAMAP-Rule" id="MF_00165"/>
    </source>
</evidence>
<feature type="binding site" evidence="8">
    <location>
        <begin position="12"/>
        <end position="19"/>
    </location>
    <ligand>
        <name>ATP</name>
        <dbReference type="ChEBI" id="CHEBI:30616"/>
    </ligand>
</feature>
<evidence type="ECO:0000256" key="6">
    <source>
        <dbReference type="ARBA" id="ARBA00022840"/>
    </source>
</evidence>
<organism evidence="10 11">
    <name type="scientific">Leptospirillum ferriphilum</name>
    <dbReference type="NCBI Taxonomy" id="178606"/>
    <lineage>
        <taxon>Bacteria</taxon>
        <taxon>Pseudomonadati</taxon>
        <taxon>Nitrospirota</taxon>
        <taxon>Nitrospiria</taxon>
        <taxon>Nitrospirales</taxon>
        <taxon>Nitrospiraceae</taxon>
        <taxon>Leptospirillum</taxon>
    </lineage>
</organism>
<evidence type="ECO:0000256" key="5">
    <source>
        <dbReference type="ARBA" id="ARBA00022777"/>
    </source>
</evidence>
<dbReference type="PATRIC" id="fig|178606.4.peg.1566"/>